<evidence type="ECO:0000313" key="5">
    <source>
        <dbReference type="Proteomes" id="UP000704467"/>
    </source>
</evidence>
<dbReference type="Gene3D" id="3.40.50.1390">
    <property type="entry name" value="Resolvase, N-terminal catalytic domain"/>
    <property type="match status" value="1"/>
</dbReference>
<dbReference type="InterPro" id="IPR011109">
    <property type="entry name" value="DNA_bind_recombinase_dom"/>
</dbReference>
<dbReference type="SUPFAM" id="SSF53041">
    <property type="entry name" value="Resolvase-like"/>
    <property type="match status" value="1"/>
</dbReference>
<evidence type="ECO:0000259" key="3">
    <source>
        <dbReference type="PROSITE" id="PS51737"/>
    </source>
</evidence>
<organism evidence="4 5">
    <name type="scientific">Brucella haematophila</name>
    <dbReference type="NCBI Taxonomy" id="419474"/>
    <lineage>
        <taxon>Bacteria</taxon>
        <taxon>Pseudomonadati</taxon>
        <taxon>Pseudomonadota</taxon>
        <taxon>Alphaproteobacteria</taxon>
        <taxon>Hyphomicrobiales</taxon>
        <taxon>Brucellaceae</taxon>
        <taxon>Brucella/Ochrobactrum group</taxon>
        <taxon>Brucella</taxon>
    </lineage>
</organism>
<dbReference type="InterPro" id="IPR006119">
    <property type="entry name" value="Resolv_N"/>
</dbReference>
<dbReference type="PANTHER" id="PTHR30461">
    <property type="entry name" value="DNA-INVERTASE FROM LAMBDOID PROPHAGE"/>
    <property type="match status" value="1"/>
</dbReference>
<keyword evidence="1" id="KW-0175">Coiled coil</keyword>
<feature type="coiled-coil region" evidence="1">
    <location>
        <begin position="382"/>
        <end position="409"/>
    </location>
</feature>
<dbReference type="Pfam" id="PF00239">
    <property type="entry name" value="Resolvase"/>
    <property type="match status" value="1"/>
</dbReference>
<evidence type="ECO:0000256" key="1">
    <source>
        <dbReference type="SAM" id="Coils"/>
    </source>
</evidence>
<dbReference type="PANTHER" id="PTHR30461:SF23">
    <property type="entry name" value="DNA RECOMBINASE-RELATED"/>
    <property type="match status" value="1"/>
</dbReference>
<evidence type="ECO:0000313" key="4">
    <source>
        <dbReference type="EMBL" id="NKC02407.1"/>
    </source>
</evidence>
<gene>
    <name evidence="4" type="ORF">HED55_00395</name>
</gene>
<reference evidence="4 5" key="1">
    <citation type="submission" date="2020-03" db="EMBL/GenBank/DDBJ databases">
        <title>Whole genome sequencing of clinical and environmental type strains of Ochrobactrum.</title>
        <authorList>
            <person name="Dharne M."/>
        </authorList>
    </citation>
    <scope>NUCLEOTIDE SEQUENCE [LARGE SCALE GENOMIC DNA]</scope>
    <source>
        <strain evidence="4 5">CIP 109452</strain>
    </source>
</reference>
<dbReference type="InterPro" id="IPR036162">
    <property type="entry name" value="Resolvase-like_N_sf"/>
</dbReference>
<protein>
    <submittedName>
        <fullName evidence="4">Recombinase family protein</fullName>
    </submittedName>
</protein>
<dbReference type="InterPro" id="IPR025827">
    <property type="entry name" value="Zn_ribbon_recom_dom"/>
</dbReference>
<dbReference type="Pfam" id="PF07508">
    <property type="entry name" value="Recombinase"/>
    <property type="match status" value="1"/>
</dbReference>
<accession>A0ABX1DLA8</accession>
<dbReference type="PROSITE" id="PS51737">
    <property type="entry name" value="RECOMBINASE_DNA_BIND"/>
    <property type="match status" value="1"/>
</dbReference>
<dbReference type="Gene3D" id="3.90.1750.20">
    <property type="entry name" value="Putative Large Serine Recombinase, Chain B, Domain 2"/>
    <property type="match status" value="1"/>
</dbReference>
<keyword evidence="5" id="KW-1185">Reference proteome</keyword>
<dbReference type="InterPro" id="IPR050639">
    <property type="entry name" value="SSR_resolvase"/>
</dbReference>
<feature type="domain" description="Recombinase" evidence="3">
    <location>
        <begin position="153"/>
        <end position="289"/>
    </location>
</feature>
<comment type="caution">
    <text evidence="4">The sequence shown here is derived from an EMBL/GenBank/DDBJ whole genome shotgun (WGS) entry which is preliminary data.</text>
</comment>
<dbReference type="SMART" id="SM00857">
    <property type="entry name" value="Resolvase"/>
    <property type="match status" value="1"/>
</dbReference>
<dbReference type="PROSITE" id="PS51736">
    <property type="entry name" value="RECOMBINASES_3"/>
    <property type="match status" value="1"/>
</dbReference>
<dbReference type="EMBL" id="JAAVLN010000001">
    <property type="protein sequence ID" value="NKC02407.1"/>
    <property type="molecule type" value="Genomic_DNA"/>
</dbReference>
<name>A0ABX1DLA8_9HYPH</name>
<dbReference type="CDD" id="cd00338">
    <property type="entry name" value="Ser_Recombinase"/>
    <property type="match status" value="1"/>
</dbReference>
<proteinExistence type="predicted"/>
<dbReference type="InterPro" id="IPR038109">
    <property type="entry name" value="DNA_bind_recomb_sf"/>
</dbReference>
<dbReference type="Pfam" id="PF13408">
    <property type="entry name" value="Zn_ribbon_recom"/>
    <property type="match status" value="1"/>
</dbReference>
<sequence length="516" mass="58133">MSVRRAALYARFSTELQSDRSVDDQIALCRNFAERGGFEVVRTYDDRAKSGASMIERDGLLRLLADAKNNQFDVVIVEALDRVSRDQEDMAAIYKRLKFLGIDIIAVHDGKADTIQIGIRGLIGAIYLEDLKHKVRRGMSGRVRDGLSAGGKAFGYKPVLGKPGELVIDEDEAAVVRRIFREYALGRTPRQIAIDLNRDGIVPPRGAVWNASTLNGSKARQNGMLRNPIYYGELIWNRVTMVRDPETGKRVSRNNPESEWQRKSVPALRIVDEETAAKVQARIEERTFNMSPERAPKRPRMLSGLLKCGKCGGGMTLDGYNRGRMRVRCVRTRETGACDHKRKYHLEDIEAGTVEMLRQQFSKPELLQAYLDAFLQDRRQKAAEINNTRSILEKRLARLESELERAIDLCIKGVLSEDKLMERKKEIDPEIVRIKADLSMQPPPPKIDVHPATIAALRGDMEELGRILTKGPVEITEAVVQTLRSVVDSVVVYPTEPRTAPVVQVRGKLARLLEKT</sequence>
<dbReference type="Proteomes" id="UP000704467">
    <property type="component" value="Unassembled WGS sequence"/>
</dbReference>
<feature type="domain" description="Resolvase/invertase-type recombinase catalytic" evidence="2">
    <location>
        <begin position="5"/>
        <end position="154"/>
    </location>
</feature>
<evidence type="ECO:0000259" key="2">
    <source>
        <dbReference type="PROSITE" id="PS51736"/>
    </source>
</evidence>